<dbReference type="SMART" id="SM00283">
    <property type="entry name" value="MA"/>
    <property type="match status" value="1"/>
</dbReference>
<comment type="subcellular location">
    <subcellularLocation>
        <location evidence="1">Membrane</location>
    </subcellularLocation>
</comment>
<dbReference type="Pfam" id="PF00015">
    <property type="entry name" value="MCPsignal"/>
    <property type="match status" value="1"/>
</dbReference>
<feature type="domain" description="Methyl-accepting transducer" evidence="7">
    <location>
        <begin position="263"/>
        <end position="492"/>
    </location>
</feature>
<dbReference type="Proteomes" id="UP000592820">
    <property type="component" value="Unassembled WGS sequence"/>
</dbReference>
<proteinExistence type="inferred from homology"/>
<evidence type="ECO:0000313" key="10">
    <source>
        <dbReference type="Proteomes" id="UP000592820"/>
    </source>
</evidence>
<dbReference type="GO" id="GO:0006935">
    <property type="term" value="P:chemotaxis"/>
    <property type="evidence" value="ECO:0007669"/>
    <property type="project" value="TreeGrafter"/>
</dbReference>
<dbReference type="InterPro" id="IPR003660">
    <property type="entry name" value="HAMP_dom"/>
</dbReference>
<protein>
    <submittedName>
        <fullName evidence="9">Methyl-accepting chemotaxis protein-1 (Serine sensor receptor)</fullName>
    </submittedName>
</protein>
<feature type="domain" description="HAMP" evidence="8">
    <location>
        <begin position="206"/>
        <end position="258"/>
    </location>
</feature>
<feature type="transmembrane region" description="Helical" evidence="6">
    <location>
        <begin position="185"/>
        <end position="204"/>
    </location>
</feature>
<dbReference type="SMART" id="SM00304">
    <property type="entry name" value="HAMP"/>
    <property type="match status" value="1"/>
</dbReference>
<dbReference type="InterPro" id="IPR051310">
    <property type="entry name" value="MCP_chemotaxis"/>
</dbReference>
<dbReference type="FunFam" id="1.10.287.950:FF:000001">
    <property type="entry name" value="Methyl-accepting chemotaxis sensory transducer"/>
    <property type="match status" value="1"/>
</dbReference>
<keyword evidence="6" id="KW-0812">Transmembrane</keyword>
<dbReference type="SUPFAM" id="SSF58104">
    <property type="entry name" value="Methyl-accepting chemotaxis protein (MCP) signaling domain"/>
    <property type="match status" value="1"/>
</dbReference>
<comment type="caution">
    <text evidence="9">The sequence shown here is derived from an EMBL/GenBank/DDBJ whole genome shotgun (WGS) entry which is preliminary data.</text>
</comment>
<dbReference type="PANTHER" id="PTHR43531">
    <property type="entry name" value="PROTEIN ICFG"/>
    <property type="match status" value="1"/>
</dbReference>
<dbReference type="PANTHER" id="PTHR43531:SF14">
    <property type="entry name" value="METHYL-ACCEPTING CHEMOTAXIS PROTEIN I-RELATED"/>
    <property type="match status" value="1"/>
</dbReference>
<dbReference type="AlphaFoldDB" id="A0A7W8L0J4"/>
<evidence type="ECO:0000313" key="9">
    <source>
        <dbReference type="EMBL" id="MBB5398150.1"/>
    </source>
</evidence>
<evidence type="ECO:0000256" key="3">
    <source>
        <dbReference type="ARBA" id="ARBA00029447"/>
    </source>
</evidence>
<dbReference type="RefSeq" id="WP_184225026.1">
    <property type="nucleotide sequence ID" value="NZ_JACHDE010000001.1"/>
</dbReference>
<dbReference type="EMBL" id="JACHDE010000001">
    <property type="protein sequence ID" value="MBB5398150.1"/>
    <property type="molecule type" value="Genomic_DNA"/>
</dbReference>
<evidence type="ECO:0000259" key="7">
    <source>
        <dbReference type="PROSITE" id="PS50111"/>
    </source>
</evidence>
<dbReference type="GO" id="GO:0005886">
    <property type="term" value="C:plasma membrane"/>
    <property type="evidence" value="ECO:0007669"/>
    <property type="project" value="TreeGrafter"/>
</dbReference>
<dbReference type="CDD" id="cd11386">
    <property type="entry name" value="MCP_signal"/>
    <property type="match status" value="1"/>
</dbReference>
<dbReference type="GO" id="GO:0007165">
    <property type="term" value="P:signal transduction"/>
    <property type="evidence" value="ECO:0007669"/>
    <property type="project" value="UniProtKB-KW"/>
</dbReference>
<sequence>MKLSFKIPIAFAVALLSMFAGALYGIHALNRSIDTYRITVQDNVANERMVSATLVAFKLQVQEWKDTLLRGKDPAKLDKYWSAFQTREHTVDTLAAQLKKKLPDGESRALVEKFADAHVSMGQGYRKGFDAFKAGGFEPTAGDAAVAGVDREPAALLEQAVQKIAADSAQVAAQAALDARHATQISVVLMLVVLALSMLGGFLFSRTVSRPLGHALGCARAVATGDLTVDLNARGNDEIAELLGALRDMQASLATVVAKVRLNAEGVATSSAEIAAGNLNLSSRTEEQAASLEETAASMEELTTTVRHNADNARRAATLASAASKTATHGGAMMDQVIDTMHGIADSSNKVGEIIAVIDAIAFQTNILALNAAVEAARAGEQGRGFAVVAGEVRTLAQRSAVAAREIKDLIAQSSGRVEAGSTLVGDAGRTIAQIVGSVQKVNDIIGEISSASHEQSTGIDQVNTAVIQMDQVTQQNAALVEQASAAAQALAEQARSLRDAVAVFKLRDEAAAVPEWQPGVRFGDQPGGQPASRFLTRPNTQRATRKVDLPAGMPRGASMNMETVPASLIEHPEAEWQTF</sequence>
<accession>A0A7W8L0J4</accession>
<reference evidence="9 10" key="1">
    <citation type="submission" date="2020-08" db="EMBL/GenBank/DDBJ databases">
        <title>Genomic Encyclopedia of Type Strains, Phase IV (KMG-V): Genome sequencing to study the core and pangenomes of soil and plant-associated prokaryotes.</title>
        <authorList>
            <person name="Whitman W."/>
        </authorList>
    </citation>
    <scope>NUCLEOTIDE SEQUENCE [LARGE SCALE GENOMIC DNA]</scope>
    <source>
        <strain evidence="9 10">JPY162</strain>
    </source>
</reference>
<name>A0A7W8L0J4_9BURK</name>
<dbReference type="CDD" id="cd06225">
    <property type="entry name" value="HAMP"/>
    <property type="match status" value="1"/>
</dbReference>
<organism evidence="9 10">
    <name type="scientific">Paraburkholderia youngii</name>
    <dbReference type="NCBI Taxonomy" id="2782701"/>
    <lineage>
        <taxon>Bacteria</taxon>
        <taxon>Pseudomonadati</taxon>
        <taxon>Pseudomonadota</taxon>
        <taxon>Betaproteobacteria</taxon>
        <taxon>Burkholderiales</taxon>
        <taxon>Burkholderiaceae</taxon>
        <taxon>Paraburkholderia</taxon>
    </lineage>
</organism>
<keyword evidence="2" id="KW-0488">Methylation</keyword>
<dbReference type="GO" id="GO:0004888">
    <property type="term" value="F:transmembrane signaling receptor activity"/>
    <property type="evidence" value="ECO:0007669"/>
    <property type="project" value="TreeGrafter"/>
</dbReference>
<dbReference type="PROSITE" id="PS50885">
    <property type="entry name" value="HAMP"/>
    <property type="match status" value="1"/>
</dbReference>
<keyword evidence="6" id="KW-0472">Membrane</keyword>
<evidence type="ECO:0000256" key="4">
    <source>
        <dbReference type="PROSITE-ProRule" id="PRU00284"/>
    </source>
</evidence>
<dbReference type="PROSITE" id="PS50111">
    <property type="entry name" value="CHEMOTAXIS_TRANSDUC_2"/>
    <property type="match status" value="1"/>
</dbReference>
<keyword evidence="6" id="KW-1133">Transmembrane helix</keyword>
<evidence type="ECO:0000256" key="5">
    <source>
        <dbReference type="SAM" id="MobiDB-lite"/>
    </source>
</evidence>
<feature type="region of interest" description="Disordered" evidence="5">
    <location>
        <begin position="522"/>
        <end position="543"/>
    </location>
</feature>
<evidence type="ECO:0000256" key="6">
    <source>
        <dbReference type="SAM" id="Phobius"/>
    </source>
</evidence>
<evidence type="ECO:0000256" key="1">
    <source>
        <dbReference type="ARBA" id="ARBA00004370"/>
    </source>
</evidence>
<evidence type="ECO:0000259" key="8">
    <source>
        <dbReference type="PROSITE" id="PS50885"/>
    </source>
</evidence>
<keyword evidence="4" id="KW-0807">Transducer</keyword>
<evidence type="ECO:0000256" key="2">
    <source>
        <dbReference type="ARBA" id="ARBA00022481"/>
    </source>
</evidence>
<comment type="similarity">
    <text evidence="3">Belongs to the methyl-accepting chemotaxis (MCP) protein family.</text>
</comment>
<dbReference type="Gene3D" id="1.10.287.950">
    <property type="entry name" value="Methyl-accepting chemotaxis protein"/>
    <property type="match status" value="1"/>
</dbReference>
<dbReference type="Pfam" id="PF00672">
    <property type="entry name" value="HAMP"/>
    <property type="match status" value="1"/>
</dbReference>
<gene>
    <name evidence="9" type="ORF">HDG41_000186</name>
</gene>
<keyword evidence="9" id="KW-0675">Receptor</keyword>
<dbReference type="InterPro" id="IPR004089">
    <property type="entry name" value="MCPsignal_dom"/>
</dbReference>